<sequence length="122" mass="13868">MSSTSSPVPETTDKAVSGAKTSLEIALPTFEGEFASWEEFGEAFDRDSAGFPHREELDGLKRGRWREALDCWDLRTECGRVDCLRLRLRGRTAPGSVDDCCMCFVEECSTKLYILYIWRIEC</sequence>
<gene>
    <name evidence="1" type="ORF">F443_02148</name>
</gene>
<proteinExistence type="predicted"/>
<reference evidence="1 2" key="1">
    <citation type="submission" date="2013-11" db="EMBL/GenBank/DDBJ databases">
        <title>The Genome Sequence of Phytophthora parasitica P1569.</title>
        <authorList>
            <consortium name="The Broad Institute Genomics Platform"/>
            <person name="Russ C."/>
            <person name="Tyler B."/>
            <person name="Panabieres F."/>
            <person name="Shan W."/>
            <person name="Tripathy S."/>
            <person name="Grunwald N."/>
            <person name="Machado M."/>
            <person name="Johnson C.S."/>
            <person name="Arredondo F."/>
            <person name="Hong C."/>
            <person name="Coffey M."/>
            <person name="Young S.K."/>
            <person name="Zeng Q."/>
            <person name="Gargeya S."/>
            <person name="Fitzgerald M."/>
            <person name="Abouelleil A."/>
            <person name="Alvarado L."/>
            <person name="Chapman S.B."/>
            <person name="Gainer-Dewar J."/>
            <person name="Goldberg J."/>
            <person name="Griggs A."/>
            <person name="Gujja S."/>
            <person name="Hansen M."/>
            <person name="Howarth C."/>
            <person name="Imamovic A."/>
            <person name="Ireland A."/>
            <person name="Larimer J."/>
            <person name="McCowan C."/>
            <person name="Murphy C."/>
            <person name="Pearson M."/>
            <person name="Poon T.W."/>
            <person name="Priest M."/>
            <person name="Roberts A."/>
            <person name="Saif S."/>
            <person name="Shea T."/>
            <person name="Sykes S."/>
            <person name="Wortman J."/>
            <person name="Nusbaum C."/>
            <person name="Birren B."/>
        </authorList>
    </citation>
    <scope>NUCLEOTIDE SEQUENCE [LARGE SCALE GENOMIC DNA]</scope>
    <source>
        <strain evidence="1 2">P1569</strain>
    </source>
</reference>
<evidence type="ECO:0000313" key="2">
    <source>
        <dbReference type="Proteomes" id="UP000018721"/>
    </source>
</evidence>
<keyword evidence="2" id="KW-1185">Reference proteome</keyword>
<comment type="caution">
    <text evidence="1">The sequence shown here is derived from an EMBL/GenBank/DDBJ whole genome shotgun (WGS) entry which is preliminary data.</text>
</comment>
<name>V9FXJ8_PHYNI</name>
<evidence type="ECO:0000313" key="1">
    <source>
        <dbReference type="EMBL" id="ETI55147.1"/>
    </source>
</evidence>
<dbReference type="HOGENOM" id="CLU_2031278_0_0_1"/>
<organism evidence="1 2">
    <name type="scientific">Phytophthora nicotianae P1569</name>
    <dbReference type="NCBI Taxonomy" id="1317065"/>
    <lineage>
        <taxon>Eukaryota</taxon>
        <taxon>Sar</taxon>
        <taxon>Stramenopiles</taxon>
        <taxon>Oomycota</taxon>
        <taxon>Peronosporomycetes</taxon>
        <taxon>Peronosporales</taxon>
        <taxon>Peronosporaceae</taxon>
        <taxon>Phytophthora</taxon>
    </lineage>
</organism>
<accession>V9FXJ8</accession>
<dbReference type="Proteomes" id="UP000018721">
    <property type="component" value="Unassembled WGS sequence"/>
</dbReference>
<dbReference type="AlphaFoldDB" id="V9FXJ8"/>
<dbReference type="EMBL" id="ANIZ01000358">
    <property type="protein sequence ID" value="ETI55147.1"/>
    <property type="molecule type" value="Genomic_DNA"/>
</dbReference>
<protein>
    <submittedName>
        <fullName evidence="1">Uncharacterized protein</fullName>
    </submittedName>
</protein>